<name>A0A9Q9IMX5_9ACTN</name>
<keyword evidence="2" id="KW-0472">Membrane</keyword>
<keyword evidence="2" id="KW-0812">Transmembrane</keyword>
<reference evidence="3" key="1">
    <citation type="submission" date="2021-04" db="EMBL/GenBank/DDBJ databases">
        <title>Dactylosporangium aurantiacum NRRL B-8018 full assembly.</title>
        <authorList>
            <person name="Hartkoorn R.C."/>
            <person name="Beaudoing E."/>
            <person name="Hot D."/>
        </authorList>
    </citation>
    <scope>NUCLEOTIDE SEQUENCE</scope>
    <source>
        <strain evidence="3">NRRL B-8018</strain>
    </source>
</reference>
<dbReference type="EMBL" id="CP073767">
    <property type="protein sequence ID" value="UWZ56737.1"/>
    <property type="molecule type" value="Genomic_DNA"/>
</dbReference>
<gene>
    <name evidence="3" type="ORF">Daura_11510</name>
</gene>
<feature type="region of interest" description="Disordered" evidence="1">
    <location>
        <begin position="1"/>
        <end position="82"/>
    </location>
</feature>
<evidence type="ECO:0000256" key="2">
    <source>
        <dbReference type="SAM" id="Phobius"/>
    </source>
</evidence>
<organism evidence="3 4">
    <name type="scientific">Dactylosporangium aurantiacum</name>
    <dbReference type="NCBI Taxonomy" id="35754"/>
    <lineage>
        <taxon>Bacteria</taxon>
        <taxon>Bacillati</taxon>
        <taxon>Actinomycetota</taxon>
        <taxon>Actinomycetes</taxon>
        <taxon>Micromonosporales</taxon>
        <taxon>Micromonosporaceae</taxon>
        <taxon>Dactylosporangium</taxon>
    </lineage>
</organism>
<sequence length="301" mass="32376">MDPSQQWQYPQQGQPGPQYPQQGQPAPQYPQYPVQGPPTQQYQAPGPPPQQYPPQYQQPQQPSYPNQPYSAQPYNIAPNSSVPYSGPPAVPYAAPAPVAPAPRSRGNRLLPMLVTAAVLLTVMAVAVVVVALNKSKKEPSAGPGAAPTSYSGPVDPCLVGTWNQTSYQKLVDLTGTDVDKREGIGKVKMTGGGKRWTIKADGSAVEDDTKTVYAGKDDKGRNINATFSGTTDWALKTVGRQIEYAGKESSASVVISVDGRKAGTINLEPNLDPNNYTCVGDVWRTSNTDDPDSFSRFDRVK</sequence>
<feature type="compositionally biased region" description="Low complexity" evidence="1">
    <location>
        <begin position="1"/>
        <end position="44"/>
    </location>
</feature>
<feature type="transmembrane region" description="Helical" evidence="2">
    <location>
        <begin position="109"/>
        <end position="132"/>
    </location>
</feature>
<keyword evidence="4" id="KW-1185">Reference proteome</keyword>
<dbReference type="KEGG" id="daur:Daura_11510"/>
<evidence type="ECO:0000256" key="1">
    <source>
        <dbReference type="SAM" id="MobiDB-lite"/>
    </source>
</evidence>
<accession>A0A9Q9IMX5</accession>
<feature type="compositionally biased region" description="Low complexity" evidence="1">
    <location>
        <begin position="53"/>
        <end position="75"/>
    </location>
</feature>
<protein>
    <submittedName>
        <fullName evidence="3">Uncharacterized protein</fullName>
    </submittedName>
</protein>
<dbReference type="OrthoDB" id="4889053at2"/>
<evidence type="ECO:0000313" key="3">
    <source>
        <dbReference type="EMBL" id="UWZ56737.1"/>
    </source>
</evidence>
<dbReference type="AlphaFoldDB" id="A0A9Q9IMX5"/>
<proteinExistence type="predicted"/>
<dbReference type="RefSeq" id="WP_052387192.1">
    <property type="nucleotide sequence ID" value="NZ_CP073767.1"/>
</dbReference>
<dbReference type="Proteomes" id="UP001058003">
    <property type="component" value="Chromosome"/>
</dbReference>
<evidence type="ECO:0000313" key="4">
    <source>
        <dbReference type="Proteomes" id="UP001058003"/>
    </source>
</evidence>
<keyword evidence="2" id="KW-1133">Transmembrane helix</keyword>